<evidence type="ECO:0000313" key="3">
    <source>
        <dbReference type="Proteomes" id="UP000092544"/>
    </source>
</evidence>
<reference evidence="2 3" key="1">
    <citation type="submission" date="2016-06" db="EMBL/GenBank/DDBJ databases">
        <authorList>
            <person name="Kjaerup R.B."/>
            <person name="Dalgaard T.S."/>
            <person name="Juul-Madsen H.R."/>
        </authorList>
    </citation>
    <scope>NUCLEOTIDE SEQUENCE [LARGE SCALE GENOMIC DNA]</scope>
    <source>
        <strain evidence="2 3">CECT 8886</strain>
    </source>
</reference>
<accession>A0A1A8TG61</accession>
<evidence type="ECO:0000313" key="2">
    <source>
        <dbReference type="EMBL" id="SBS32091.1"/>
    </source>
</evidence>
<dbReference type="STRING" id="1792290.MSP8886_02338"/>
<dbReference type="EMBL" id="FLOB01000004">
    <property type="protein sequence ID" value="SBS32091.1"/>
    <property type="molecule type" value="Genomic_DNA"/>
</dbReference>
<protein>
    <recommendedName>
        <fullName evidence="4">DUF2946 domain-containing protein</fullName>
    </recommendedName>
</protein>
<dbReference type="OrthoDB" id="6896047at2"/>
<dbReference type="Proteomes" id="UP000092544">
    <property type="component" value="Unassembled WGS sequence"/>
</dbReference>
<gene>
    <name evidence="2" type="ORF">MSP8886_02338</name>
</gene>
<keyword evidence="1" id="KW-1133">Transmembrane helix</keyword>
<keyword evidence="3" id="KW-1185">Reference proteome</keyword>
<dbReference type="AlphaFoldDB" id="A0A1A8TG61"/>
<keyword evidence="1" id="KW-0812">Transmembrane</keyword>
<evidence type="ECO:0000256" key="1">
    <source>
        <dbReference type="SAM" id="Phobius"/>
    </source>
</evidence>
<proteinExistence type="predicted"/>
<name>A0A1A8TG61_9GAMM</name>
<keyword evidence="1" id="KW-0472">Membrane</keyword>
<dbReference type="RefSeq" id="WP_067016555.1">
    <property type="nucleotide sequence ID" value="NZ_FLOB01000004.1"/>
</dbReference>
<organism evidence="2 3">
    <name type="scientific">Marinomonas spartinae</name>
    <dbReference type="NCBI Taxonomy" id="1792290"/>
    <lineage>
        <taxon>Bacteria</taxon>
        <taxon>Pseudomonadati</taxon>
        <taxon>Pseudomonadota</taxon>
        <taxon>Gammaproteobacteria</taxon>
        <taxon>Oceanospirillales</taxon>
        <taxon>Oceanospirillaceae</taxon>
        <taxon>Marinomonas</taxon>
    </lineage>
</organism>
<feature type="transmembrane region" description="Helical" evidence="1">
    <location>
        <begin position="15"/>
        <end position="33"/>
    </location>
</feature>
<dbReference type="Pfam" id="PF11162">
    <property type="entry name" value="DUF2946"/>
    <property type="match status" value="1"/>
</dbReference>
<dbReference type="InterPro" id="IPR021333">
    <property type="entry name" value="DUF2946"/>
</dbReference>
<sequence length="184" mass="20519">MTWSMIQPNKRTRRFPVLLSLFAVIAIYVVPLISQLNMQAHGMSHMDMNPTMHQHHNLHHSPTKKVITLPPSLMVHMDEHGGGEKMTDSGSMDFHDPDHSAKSMDDDDTLGLRAACGFCTLLFHLACLAVLTFILPILVAISYLAISYTISTHLLPSRYSRLQPRAPPNTSHATFISSYSDLLA</sequence>
<evidence type="ECO:0008006" key="4">
    <source>
        <dbReference type="Google" id="ProtNLM"/>
    </source>
</evidence>